<name>A0ABP8T8B0_9ACTN</name>
<accession>A0ABP8T8B0</accession>
<dbReference type="Proteomes" id="UP001500212">
    <property type="component" value="Unassembled WGS sequence"/>
</dbReference>
<proteinExistence type="predicted"/>
<dbReference type="EMBL" id="BAABHJ010000001">
    <property type="protein sequence ID" value="GAA4600523.1"/>
    <property type="molecule type" value="Genomic_DNA"/>
</dbReference>
<sequence>MAAQLKRHPGGKITAPNKIHYANGDITLTFSEPAKKGAMSAMSFMGCPDGSVCLWTQPNFQSGTLKLQTNSEWCPSDGTGMGRALDLNDYGLYGNVRSVDSENGYTAVGWWYAFGWSNVQWTLHPYSDLASVSANHIDHIDICP</sequence>
<protein>
    <submittedName>
        <fullName evidence="1">Uncharacterized protein</fullName>
    </submittedName>
</protein>
<comment type="caution">
    <text evidence="1">The sequence shown here is derived from an EMBL/GenBank/DDBJ whole genome shotgun (WGS) entry which is preliminary data.</text>
</comment>
<dbReference type="RefSeq" id="WP_345346102.1">
    <property type="nucleotide sequence ID" value="NZ_BAABHJ010000001.1"/>
</dbReference>
<organism evidence="1 2">
    <name type="scientific">Actinoallomurus liliacearum</name>
    <dbReference type="NCBI Taxonomy" id="1080073"/>
    <lineage>
        <taxon>Bacteria</taxon>
        <taxon>Bacillati</taxon>
        <taxon>Actinomycetota</taxon>
        <taxon>Actinomycetes</taxon>
        <taxon>Streptosporangiales</taxon>
        <taxon>Thermomonosporaceae</taxon>
        <taxon>Actinoallomurus</taxon>
    </lineage>
</organism>
<reference evidence="2" key="1">
    <citation type="journal article" date="2019" name="Int. J. Syst. Evol. Microbiol.">
        <title>The Global Catalogue of Microorganisms (GCM) 10K type strain sequencing project: providing services to taxonomists for standard genome sequencing and annotation.</title>
        <authorList>
            <consortium name="The Broad Institute Genomics Platform"/>
            <consortium name="The Broad Institute Genome Sequencing Center for Infectious Disease"/>
            <person name="Wu L."/>
            <person name="Ma J."/>
        </authorList>
    </citation>
    <scope>NUCLEOTIDE SEQUENCE [LARGE SCALE GENOMIC DNA]</scope>
    <source>
        <strain evidence="2">JCM 17938</strain>
    </source>
</reference>
<keyword evidence="2" id="KW-1185">Reference proteome</keyword>
<evidence type="ECO:0000313" key="1">
    <source>
        <dbReference type="EMBL" id="GAA4600523.1"/>
    </source>
</evidence>
<gene>
    <name evidence="1" type="ORF">GCM10023195_00090</name>
</gene>
<evidence type="ECO:0000313" key="2">
    <source>
        <dbReference type="Proteomes" id="UP001500212"/>
    </source>
</evidence>